<feature type="compositionally biased region" description="Polar residues" evidence="2">
    <location>
        <begin position="168"/>
        <end position="177"/>
    </location>
</feature>
<dbReference type="InterPro" id="IPR000980">
    <property type="entry name" value="SH2"/>
</dbReference>
<dbReference type="GO" id="GO:0007167">
    <property type="term" value="P:enzyme-linked receptor protein signaling pathway"/>
    <property type="evidence" value="ECO:0007669"/>
    <property type="project" value="TreeGrafter"/>
</dbReference>
<feature type="region of interest" description="Disordered" evidence="2">
    <location>
        <begin position="127"/>
        <end position="190"/>
    </location>
</feature>
<dbReference type="Proteomes" id="UP000838412">
    <property type="component" value="Chromosome 5"/>
</dbReference>
<dbReference type="InterPro" id="IPR051184">
    <property type="entry name" value="Tyrosine-phos_adapter"/>
</dbReference>
<organism evidence="4 5">
    <name type="scientific">Branchiostoma lanceolatum</name>
    <name type="common">Common lancelet</name>
    <name type="synonym">Amphioxus lanceolatum</name>
    <dbReference type="NCBI Taxonomy" id="7740"/>
    <lineage>
        <taxon>Eukaryota</taxon>
        <taxon>Metazoa</taxon>
        <taxon>Chordata</taxon>
        <taxon>Cephalochordata</taxon>
        <taxon>Leptocardii</taxon>
        <taxon>Amphioxiformes</taxon>
        <taxon>Branchiostomatidae</taxon>
        <taxon>Branchiostoma</taxon>
    </lineage>
</organism>
<keyword evidence="5" id="KW-1185">Reference proteome</keyword>
<accession>A0A8K0A0B2</accession>
<dbReference type="GO" id="GO:0005737">
    <property type="term" value="C:cytoplasm"/>
    <property type="evidence" value="ECO:0007669"/>
    <property type="project" value="TreeGrafter"/>
</dbReference>
<protein>
    <submittedName>
        <fullName evidence="4">GRAP2 protein</fullName>
    </submittedName>
</protein>
<proteinExistence type="predicted"/>
<dbReference type="GO" id="GO:0030971">
    <property type="term" value="F:receptor tyrosine kinase binding"/>
    <property type="evidence" value="ECO:0007669"/>
    <property type="project" value="TreeGrafter"/>
</dbReference>
<reference evidence="4" key="1">
    <citation type="submission" date="2022-01" db="EMBL/GenBank/DDBJ databases">
        <authorList>
            <person name="Braso-Vives M."/>
        </authorList>
    </citation>
    <scope>NUCLEOTIDE SEQUENCE</scope>
</reference>
<feature type="compositionally biased region" description="Acidic residues" evidence="2">
    <location>
        <begin position="1"/>
        <end position="11"/>
    </location>
</feature>
<gene>
    <name evidence="4" type="primary">GRAP2</name>
    <name evidence="4" type="ORF">BLAG_LOCUS20168</name>
</gene>
<feature type="compositionally biased region" description="Polar residues" evidence="2">
    <location>
        <begin position="129"/>
        <end position="148"/>
    </location>
</feature>
<dbReference type="InterPro" id="IPR036860">
    <property type="entry name" value="SH2_dom_sf"/>
</dbReference>
<dbReference type="GO" id="GO:0016477">
    <property type="term" value="P:cell migration"/>
    <property type="evidence" value="ECO:0007669"/>
    <property type="project" value="TreeGrafter"/>
</dbReference>
<dbReference type="OrthoDB" id="10053436at2759"/>
<evidence type="ECO:0000259" key="3">
    <source>
        <dbReference type="SMART" id="SM00252"/>
    </source>
</evidence>
<dbReference type="PANTHER" id="PTHR19969:SF5">
    <property type="entry name" value="CRK-LIKE PROTEIN"/>
    <property type="match status" value="1"/>
</dbReference>
<evidence type="ECO:0000313" key="5">
    <source>
        <dbReference type="Proteomes" id="UP000838412"/>
    </source>
</evidence>
<dbReference type="PRINTS" id="PR00401">
    <property type="entry name" value="SH2DOMAIN"/>
</dbReference>
<dbReference type="Gene3D" id="3.30.505.10">
    <property type="entry name" value="SH2 domain"/>
    <property type="match status" value="1"/>
</dbReference>
<dbReference type="GO" id="GO:0035591">
    <property type="term" value="F:signaling adaptor activity"/>
    <property type="evidence" value="ECO:0007669"/>
    <property type="project" value="TreeGrafter"/>
</dbReference>
<dbReference type="SUPFAM" id="SSF55550">
    <property type="entry name" value="SH2 domain"/>
    <property type="match status" value="1"/>
</dbReference>
<keyword evidence="1" id="KW-0727">SH2 domain</keyword>
<sequence length="295" mass="34085">MSEKEEEEESDPQISSLPQYHPHLQRHSVKEVMTPFVHKPGCYLIRKSESQKGAYTVSVMHTDLHVYHFKILQQGRAYGIIPDKVFPSVAAMLDYYSDHDVPGWNVRHVRLRHPICRHSEQEARLISFKQESQRNSDFSAEENPSQRYMSVPWAGSTNADGREHVKSSPLQLQQVQQGRPPKPPPDDVFEDHYAVPRDVDRSQLSAWMSPDEDVEGACSCGIPHQVSHLTHGWEVHRVHRKEDASNFGKLFFHNERTKETLWTLPSIVYSQLTEESRRALDHLEGERGESLHDKK</sequence>
<feature type="region of interest" description="Disordered" evidence="2">
    <location>
        <begin position="1"/>
        <end position="20"/>
    </location>
</feature>
<dbReference type="CDD" id="cd00173">
    <property type="entry name" value="SH2"/>
    <property type="match status" value="1"/>
</dbReference>
<dbReference type="PANTHER" id="PTHR19969">
    <property type="entry name" value="SH2-SH3 ADAPTOR PROTEIN-RELATED"/>
    <property type="match status" value="1"/>
</dbReference>
<dbReference type="Pfam" id="PF00017">
    <property type="entry name" value="SH2"/>
    <property type="match status" value="1"/>
</dbReference>
<evidence type="ECO:0000256" key="2">
    <source>
        <dbReference type="SAM" id="MobiDB-lite"/>
    </source>
</evidence>
<name>A0A8K0A0B2_BRALA</name>
<feature type="domain" description="SH2" evidence="3">
    <location>
        <begin position="17"/>
        <end position="102"/>
    </location>
</feature>
<dbReference type="SMART" id="SM00252">
    <property type="entry name" value="SH2"/>
    <property type="match status" value="1"/>
</dbReference>
<dbReference type="AlphaFoldDB" id="A0A8K0A0B2"/>
<dbReference type="EMBL" id="OV696690">
    <property type="protein sequence ID" value="CAH1266617.1"/>
    <property type="molecule type" value="Genomic_DNA"/>
</dbReference>
<evidence type="ECO:0000256" key="1">
    <source>
        <dbReference type="ARBA" id="ARBA00022999"/>
    </source>
</evidence>
<evidence type="ECO:0000313" key="4">
    <source>
        <dbReference type="EMBL" id="CAH1266617.1"/>
    </source>
</evidence>